<dbReference type="RefSeq" id="WP_079727225.1">
    <property type="nucleotide sequence ID" value="NZ_FUZP01000001.1"/>
</dbReference>
<dbReference type="InterPro" id="IPR032784">
    <property type="entry name" value="THDPS_M"/>
</dbReference>
<evidence type="ECO:0000256" key="8">
    <source>
        <dbReference type="ARBA" id="ARBA00023315"/>
    </source>
</evidence>
<feature type="binding site" evidence="9">
    <location>
        <position position="247"/>
    </location>
    <ligand>
        <name>succinyl-CoA</name>
        <dbReference type="ChEBI" id="CHEBI:57292"/>
    </ligand>
</feature>
<feature type="domain" description="2,3,4,5-tetrahydropyridine-2,6-dicarboxylate N-succinyltransferase middle" evidence="10">
    <location>
        <begin position="117"/>
        <end position="155"/>
    </location>
</feature>
<dbReference type="Gene3D" id="2.160.10.10">
    <property type="entry name" value="Hexapeptide repeat proteins"/>
    <property type="match status" value="1"/>
</dbReference>
<dbReference type="InterPro" id="IPR011004">
    <property type="entry name" value="Trimer_LpxA-like_sf"/>
</dbReference>
<dbReference type="GO" id="GO:0000287">
    <property type="term" value="F:magnesium ion binding"/>
    <property type="evidence" value="ECO:0007669"/>
    <property type="project" value="UniProtKB-UniRule"/>
</dbReference>
<dbReference type="GO" id="GO:0005737">
    <property type="term" value="C:cytoplasm"/>
    <property type="evidence" value="ECO:0007669"/>
    <property type="project" value="UniProtKB-SubCell"/>
</dbReference>
<dbReference type="STRING" id="123320.SAMN06309945_1121"/>
<proteinExistence type="inferred from homology"/>
<comment type="subcellular location">
    <subcellularLocation>
        <location evidence="9">Cytoplasm</location>
    </subcellularLocation>
</comment>
<feature type="binding site" evidence="9">
    <location>
        <position position="270"/>
    </location>
    <ligand>
        <name>succinyl-CoA</name>
        <dbReference type="ChEBI" id="CHEBI:57292"/>
    </ligand>
</feature>
<dbReference type="Proteomes" id="UP000190857">
    <property type="component" value="Unassembled WGS sequence"/>
</dbReference>
<feature type="binding site" evidence="9">
    <location>
        <begin position="262"/>
        <end position="263"/>
    </location>
    <ligand>
        <name>succinyl-CoA</name>
        <dbReference type="ChEBI" id="CHEBI:57292"/>
    </ligand>
</feature>
<dbReference type="Gene3D" id="3.30.70.2010">
    <property type="match status" value="1"/>
</dbReference>
<evidence type="ECO:0000256" key="2">
    <source>
        <dbReference type="ARBA" id="ARBA00022605"/>
    </source>
</evidence>
<dbReference type="GO" id="GO:0008666">
    <property type="term" value="F:2,3,4,5-tetrahydropyridine-2,6-dicarboxylate N-succinyltransferase activity"/>
    <property type="evidence" value="ECO:0007669"/>
    <property type="project" value="UniProtKB-UniRule"/>
</dbReference>
<evidence type="ECO:0000313" key="12">
    <source>
        <dbReference type="Proteomes" id="UP000190857"/>
    </source>
</evidence>
<dbReference type="GO" id="GO:0019877">
    <property type="term" value="P:diaminopimelate biosynthetic process"/>
    <property type="evidence" value="ECO:0007669"/>
    <property type="project" value="UniProtKB-UniRule"/>
</dbReference>
<keyword evidence="7 9" id="KW-0457">Lysine biosynthesis</keyword>
<keyword evidence="8 9" id="KW-0012">Acyltransferase</keyword>
<dbReference type="EC" id="2.3.1.117" evidence="9"/>
<comment type="catalytic activity">
    <reaction evidence="9">
        <text>(S)-2,3,4,5-tetrahydrodipicolinate + succinyl-CoA + H2O = (S)-2-succinylamino-6-oxoheptanedioate + CoA</text>
        <dbReference type="Rhea" id="RHEA:17325"/>
        <dbReference type="ChEBI" id="CHEBI:15377"/>
        <dbReference type="ChEBI" id="CHEBI:15685"/>
        <dbReference type="ChEBI" id="CHEBI:16845"/>
        <dbReference type="ChEBI" id="CHEBI:57287"/>
        <dbReference type="ChEBI" id="CHEBI:57292"/>
        <dbReference type="EC" id="2.3.1.117"/>
    </reaction>
</comment>
<reference evidence="11 12" key="1">
    <citation type="submission" date="2017-02" db="EMBL/GenBank/DDBJ databases">
        <authorList>
            <person name="Peterson S.W."/>
        </authorList>
    </citation>
    <scope>NUCLEOTIDE SEQUENCE [LARGE SCALE GENOMIC DNA]</scope>
    <source>
        <strain evidence="11 12">VKM Ac-2059</strain>
    </source>
</reference>
<comment type="function">
    <text evidence="9">Catalyzes the conversion of the cyclic tetrahydrodipicolinate (THDP) into the acyclic N-succinyl-L-2-amino-6-oxopimelate using succinyl-CoA.</text>
</comment>
<feature type="binding site" evidence="9">
    <location>
        <position position="224"/>
    </location>
    <ligand>
        <name>succinyl-CoA</name>
        <dbReference type="ChEBI" id="CHEBI:57292"/>
    </ligand>
</feature>
<feature type="binding site" evidence="9">
    <location>
        <begin position="303"/>
        <end position="306"/>
    </location>
    <ligand>
        <name>succinyl-CoA</name>
        <dbReference type="ChEBI" id="CHEBI:57292"/>
    </ligand>
</feature>
<keyword evidence="6 9" id="KW-0220">Diaminopimelate biosynthesis</keyword>
<evidence type="ECO:0000313" key="11">
    <source>
        <dbReference type="EMBL" id="SKC45298.1"/>
    </source>
</evidence>
<dbReference type="Gene3D" id="3.30.60.70">
    <property type="entry name" value="Trimeric LpxA-like enzymes"/>
    <property type="match status" value="1"/>
</dbReference>
<feature type="binding site" evidence="9">
    <location>
        <position position="290"/>
    </location>
    <ligand>
        <name>succinyl-CoA</name>
        <dbReference type="ChEBI" id="CHEBI:57292"/>
    </ligand>
</feature>
<dbReference type="InterPro" id="IPR038361">
    <property type="entry name" value="THDPS_M_sf"/>
</dbReference>
<keyword evidence="5 9" id="KW-0460">Magnesium</keyword>
<accession>A0A1T5J245</accession>
<feature type="binding site" evidence="9">
    <location>
        <position position="188"/>
    </location>
    <ligand>
        <name>Mg(2+)</name>
        <dbReference type="ChEBI" id="CHEBI:18420"/>
        <label>2</label>
        <note>ligand shared between trimeric partners</note>
    </ligand>
</feature>
<name>A0A1T5J245_9MICO</name>
<comment type="pathway">
    <text evidence="9">Amino-acid biosynthesis; L-lysine biosynthesis via DAP pathway; LL-2,6-diaminopimelate from (S)-tetrahydrodipicolinate (succinylase route): step 1/3.</text>
</comment>
<comment type="caution">
    <text evidence="9">Lacks conserved residue(s) required for the propagation of feature annotation.</text>
</comment>
<dbReference type="Pfam" id="PF14602">
    <property type="entry name" value="Hexapep_2"/>
    <property type="match status" value="1"/>
</dbReference>
<dbReference type="InterPro" id="IPR001451">
    <property type="entry name" value="Hexapep"/>
</dbReference>
<comment type="similarity">
    <text evidence="9">Belongs to the type 2 tetrahydrodipicolinate N-succinyltransferase family.</text>
</comment>
<keyword evidence="2 9" id="KW-0028">Amino-acid biosynthesis</keyword>
<evidence type="ECO:0000259" key="10">
    <source>
        <dbReference type="Pfam" id="PF14789"/>
    </source>
</evidence>
<dbReference type="AlphaFoldDB" id="A0A1T5J245"/>
<dbReference type="HAMAP" id="MF_02122">
    <property type="entry name" value="DapD_type2"/>
    <property type="match status" value="1"/>
</dbReference>
<evidence type="ECO:0000256" key="9">
    <source>
        <dbReference type="HAMAP-Rule" id="MF_02122"/>
    </source>
</evidence>
<dbReference type="GO" id="GO:0009089">
    <property type="term" value="P:lysine biosynthetic process via diaminopimelate"/>
    <property type="evidence" value="ECO:0007669"/>
    <property type="project" value="UniProtKB-UniRule"/>
</dbReference>
<comment type="subunit">
    <text evidence="9">Homotrimer.</text>
</comment>
<feature type="binding site" evidence="9">
    <location>
        <position position="221"/>
    </location>
    <ligand>
        <name>succinyl-CoA</name>
        <dbReference type="ChEBI" id="CHEBI:57292"/>
    </ligand>
</feature>
<dbReference type="Pfam" id="PF14789">
    <property type="entry name" value="THDPS_M"/>
    <property type="match status" value="1"/>
</dbReference>
<evidence type="ECO:0000256" key="3">
    <source>
        <dbReference type="ARBA" id="ARBA00022679"/>
    </source>
</evidence>
<feature type="binding site" evidence="9">
    <location>
        <position position="206"/>
    </location>
    <ligand>
        <name>succinyl-CoA</name>
        <dbReference type="ChEBI" id="CHEBI:57292"/>
    </ligand>
</feature>
<sequence>MTSAQTSPADETARPTSAWGYGLATIAADGTVLDTWFPEPQLGRIPEGRERWIAPAEIEALAGDDERRNVRVDIVTVEIDLDAAPASTPDAYLRLHLLSHTLVAPNTLSLDGIFGHLPIVVWTNAGPVHPDDFTRLRPALQRAGIHATAIDKFPRLIDYVTPHGVRIADASRVRLGAHLAPGTTVMHEGFVNFNAGTLGQSMVEGRISQGVVVGNGSDIGGGASIMGTLSGGGTQRVSIGERALLGANSGIGISIGDDSVVEAGLYVTAGTKVVVLDGQKTADGTPRTVKAVELSGVAGLLFRRNSVTGAVEVLPRTGAGVVLNEALHA</sequence>
<organism evidence="11 12">
    <name type="scientific">Okibacterium fritillariae</name>
    <dbReference type="NCBI Taxonomy" id="123320"/>
    <lineage>
        <taxon>Bacteria</taxon>
        <taxon>Bacillati</taxon>
        <taxon>Actinomycetota</taxon>
        <taxon>Actinomycetes</taxon>
        <taxon>Micrococcales</taxon>
        <taxon>Microbacteriaceae</taxon>
        <taxon>Okibacterium</taxon>
    </lineage>
</organism>
<evidence type="ECO:0000256" key="4">
    <source>
        <dbReference type="ARBA" id="ARBA00022723"/>
    </source>
</evidence>
<evidence type="ECO:0000256" key="1">
    <source>
        <dbReference type="ARBA" id="ARBA00022490"/>
    </source>
</evidence>
<dbReference type="InterPro" id="IPR019875">
    <property type="entry name" value="DapD_actinobacteria"/>
</dbReference>
<keyword evidence="4 9" id="KW-0479">Metal-binding</keyword>
<evidence type="ECO:0000256" key="5">
    <source>
        <dbReference type="ARBA" id="ARBA00022842"/>
    </source>
</evidence>
<feature type="active site" description="Acyl-anhydride intermediate" evidence="9">
    <location>
        <position position="204"/>
    </location>
</feature>
<dbReference type="UniPathway" id="UPA00034">
    <property type="reaction ID" value="UER00019"/>
</dbReference>
<dbReference type="NCBIfam" id="TIGR03535">
    <property type="entry name" value="DapD_actino"/>
    <property type="match status" value="1"/>
</dbReference>
<keyword evidence="1 9" id="KW-0963">Cytoplasm</keyword>
<keyword evidence="3 9" id="KW-0808">Transferase</keyword>
<dbReference type="EMBL" id="FUZP01000001">
    <property type="protein sequence ID" value="SKC45298.1"/>
    <property type="molecule type" value="Genomic_DNA"/>
</dbReference>
<dbReference type="SUPFAM" id="SSF51161">
    <property type="entry name" value="Trimeric LpxA-like enzymes"/>
    <property type="match status" value="1"/>
</dbReference>
<dbReference type="CDD" id="cd04649">
    <property type="entry name" value="LbH_THP_succinylT_putative"/>
    <property type="match status" value="1"/>
</dbReference>
<keyword evidence="12" id="KW-1185">Reference proteome</keyword>
<evidence type="ECO:0000256" key="7">
    <source>
        <dbReference type="ARBA" id="ARBA00023154"/>
    </source>
</evidence>
<dbReference type="InterPro" id="IPR026586">
    <property type="entry name" value="Type2_DapD"/>
</dbReference>
<protein>
    <recommendedName>
        <fullName evidence="9">2,3,4,5-tetrahydropyridine-2,6-dicarboxylate N-succinyltransferase</fullName>
        <ecNumber evidence="9">2.3.1.117</ecNumber>
    </recommendedName>
    <alternativeName>
        <fullName evidence="9">Tetrahydrodipicolinate N-succinyltransferase</fullName>
        <shortName evidence="9">THDP succinyltransferase</shortName>
        <shortName evidence="9">THP succinyltransferase</shortName>
    </alternativeName>
    <alternativeName>
        <fullName evidence="9">Tetrahydropicolinate succinylase</fullName>
    </alternativeName>
</protein>
<evidence type="ECO:0000256" key="6">
    <source>
        <dbReference type="ARBA" id="ARBA00022915"/>
    </source>
</evidence>
<gene>
    <name evidence="9" type="primary">dapD</name>
    <name evidence="11" type="ORF">SAMN06309945_1121</name>
</gene>
<dbReference type="OrthoDB" id="9782799at2"/>